<feature type="region of interest" description="Disordered" evidence="1">
    <location>
        <begin position="518"/>
        <end position="562"/>
    </location>
</feature>
<dbReference type="InterPro" id="IPR011990">
    <property type="entry name" value="TPR-like_helical_dom_sf"/>
</dbReference>
<dbReference type="SMART" id="SM00671">
    <property type="entry name" value="SEL1"/>
    <property type="match status" value="5"/>
</dbReference>
<organism evidence="2 3">
    <name type="scientific">Pseudomonas arcuscaelestis</name>
    <dbReference type="NCBI Taxonomy" id="2710591"/>
    <lineage>
        <taxon>Bacteria</taxon>
        <taxon>Pseudomonadati</taxon>
        <taxon>Pseudomonadota</taxon>
        <taxon>Gammaproteobacteria</taxon>
        <taxon>Pseudomonadales</taxon>
        <taxon>Pseudomonadaceae</taxon>
        <taxon>Pseudomonas</taxon>
    </lineage>
</organism>
<gene>
    <name evidence="2" type="ORF">H8F21_14775</name>
</gene>
<dbReference type="InterPro" id="IPR004027">
    <property type="entry name" value="SEC_C_motif"/>
</dbReference>
<dbReference type="InterPro" id="IPR006597">
    <property type="entry name" value="Sel1-like"/>
</dbReference>
<feature type="compositionally biased region" description="Polar residues" evidence="1">
    <location>
        <begin position="522"/>
        <end position="531"/>
    </location>
</feature>
<evidence type="ECO:0000313" key="2">
    <source>
        <dbReference type="EMBL" id="MBM5458830.1"/>
    </source>
</evidence>
<dbReference type="InterPro" id="IPR050767">
    <property type="entry name" value="Sel1_AlgK"/>
</dbReference>
<dbReference type="Gene3D" id="1.25.40.10">
    <property type="entry name" value="Tetratricopeptide repeat domain"/>
    <property type="match status" value="1"/>
</dbReference>
<dbReference type="PANTHER" id="PTHR11102">
    <property type="entry name" value="SEL-1-LIKE PROTEIN"/>
    <property type="match status" value="1"/>
</dbReference>
<dbReference type="SUPFAM" id="SSF103642">
    <property type="entry name" value="Sec-C motif"/>
    <property type="match status" value="1"/>
</dbReference>
<accession>A0ABS2BZC7</accession>
<proteinExistence type="predicted"/>
<keyword evidence="3" id="KW-1185">Reference proteome</keyword>
<dbReference type="SUPFAM" id="SSF81901">
    <property type="entry name" value="HCP-like"/>
    <property type="match status" value="1"/>
</dbReference>
<evidence type="ECO:0000313" key="3">
    <source>
        <dbReference type="Proteomes" id="UP000745663"/>
    </source>
</evidence>
<dbReference type="Pfam" id="PF08238">
    <property type="entry name" value="Sel1"/>
    <property type="match status" value="3"/>
</dbReference>
<dbReference type="Pfam" id="PF02810">
    <property type="entry name" value="SEC-C"/>
    <property type="match status" value="1"/>
</dbReference>
<sequence>MDDIELAMGVAPEIGRLYKEAKTFSSETPILALSFLRGLAVSACKFLDRDLVGQTLEEKIQNLDRQGMLNPRVRRHLKVLQLNGNKGVHPESYDFVTLDFPVLASEALTAARSLIEYLYEKSGRDVPIYEVAPVESGALKEMCVQAMLARDIDAMNQAGSYFQERADREKGEGFVGPDGYPHFARGDIDQAMFWYKQAADAEHPNAMYQYGHYLTQHRNVTDDQLHEGQRYIAGAARGQHADALVYVGNSSLQGLGIFERDKVYAREVFMDAARQGHPMALTQLGAMHALGSGGEADPVTAAKYTLEAARAGNPQAQFNLCTMYLEGAGVPKDRAEAIVHLQNAAAQGHPGAIYNLATFIEVGLVPGRQPEEAEAEYEAAMQHREFRARSALYAAQLIEFRSKALSDLLRAASHLQLCYSIIVTKGDPHNLLEECLKSCRKVVGRIRSHINAKGPDAGLNGGDVFTSALFSNEFVPVLDREERLAYLMDVMSRGGHKGVQGSSAFLMREACLRPQLPLGASPQASATSRSRNAPLAKSGGKVGRNEPCPCGSGAKSKHCHGK</sequence>
<dbReference type="Gene3D" id="3.10.450.50">
    <property type="match status" value="1"/>
</dbReference>
<reference evidence="2 3" key="1">
    <citation type="submission" date="2020-08" db="EMBL/GenBank/DDBJ databases">
        <title>Description of novel Pseudomonas species.</title>
        <authorList>
            <person name="Duman M."/>
            <person name="Mulet M."/>
            <person name="Altun S."/>
            <person name="Saticioglu I.B."/>
            <person name="Lalucat J."/>
            <person name="Garcia-Valdes E."/>
        </authorList>
    </citation>
    <scope>NUCLEOTIDE SEQUENCE [LARGE SCALE GENOMIC DNA]</scope>
    <source>
        <strain evidence="2 3">P66</strain>
    </source>
</reference>
<name>A0ABS2BZC7_9PSED</name>
<protein>
    <submittedName>
        <fullName evidence="2">SEL1-like repeat protein</fullName>
    </submittedName>
</protein>
<dbReference type="EMBL" id="JACOPV010000008">
    <property type="protein sequence ID" value="MBM5458830.1"/>
    <property type="molecule type" value="Genomic_DNA"/>
</dbReference>
<dbReference type="PANTHER" id="PTHR11102:SF160">
    <property type="entry name" value="ERAD-ASSOCIATED E3 UBIQUITIN-PROTEIN LIGASE COMPONENT HRD3"/>
    <property type="match status" value="1"/>
</dbReference>
<dbReference type="Proteomes" id="UP000745663">
    <property type="component" value="Unassembled WGS sequence"/>
</dbReference>
<comment type="caution">
    <text evidence="2">The sequence shown here is derived from an EMBL/GenBank/DDBJ whole genome shotgun (WGS) entry which is preliminary data.</text>
</comment>
<evidence type="ECO:0000256" key="1">
    <source>
        <dbReference type="SAM" id="MobiDB-lite"/>
    </source>
</evidence>